<feature type="domain" description="CNH" evidence="5">
    <location>
        <begin position="15"/>
        <end position="291"/>
    </location>
</feature>
<dbReference type="GO" id="GO:0015031">
    <property type="term" value="P:protein transport"/>
    <property type="evidence" value="ECO:0007669"/>
    <property type="project" value="UniProtKB-KW"/>
</dbReference>
<evidence type="ECO:0000256" key="2">
    <source>
        <dbReference type="ARBA" id="ARBA00022448"/>
    </source>
</evidence>
<dbReference type="GO" id="GO:0006914">
    <property type="term" value="P:autophagy"/>
    <property type="evidence" value="ECO:0007669"/>
    <property type="project" value="TreeGrafter"/>
</dbReference>
<dbReference type="InterPro" id="IPR036322">
    <property type="entry name" value="WD40_repeat_dom_sf"/>
</dbReference>
<evidence type="ECO:0000259" key="5">
    <source>
        <dbReference type="PROSITE" id="PS50219"/>
    </source>
</evidence>
<dbReference type="PROSITE" id="PS50219">
    <property type="entry name" value="CNH"/>
    <property type="match status" value="1"/>
</dbReference>
<comment type="subcellular location">
    <subcellularLocation>
        <location evidence="1">Cytoplasm</location>
    </subcellularLocation>
</comment>
<keyword evidence="4" id="KW-0653">Protein transport</keyword>
<gene>
    <name evidence="6" type="ORF">TR105112</name>
</gene>
<accession>A0A0V0J738</accession>
<dbReference type="GO" id="GO:0034058">
    <property type="term" value="P:endosomal vesicle fusion"/>
    <property type="evidence" value="ECO:0007669"/>
    <property type="project" value="TreeGrafter"/>
</dbReference>
<dbReference type="PANTHER" id="PTHR12894">
    <property type="entry name" value="CNH DOMAIN CONTAINING"/>
    <property type="match status" value="1"/>
</dbReference>
<dbReference type="InterPro" id="IPR032914">
    <property type="entry name" value="Vam6/VPS39/TRAP1"/>
</dbReference>
<evidence type="ECO:0000256" key="1">
    <source>
        <dbReference type="ARBA" id="ARBA00004496"/>
    </source>
</evidence>
<reference evidence="6" key="1">
    <citation type="submission" date="2016-01" db="EMBL/GenBank/DDBJ databases">
        <title>Reference transcriptome for the parasite Schistocephalus solidus: insights into the molecular evolution of parasitism.</title>
        <authorList>
            <person name="Hebert F.O."/>
            <person name="Grambauer S."/>
            <person name="Barber I."/>
            <person name="Landry C.R."/>
            <person name="Aubin-Horth N."/>
        </authorList>
    </citation>
    <scope>NUCLEOTIDE SEQUENCE</scope>
</reference>
<sequence length="847" mass="95736">MMAHRFYAVYPPQSDIKIETNTAFSVTRLASFDNLLFIGCKEGLLLQSVFEETEENITCYSFSLIISRKVTNHPIADLAASRVTSIVLVLAGDQLQIFNAETLEPFTVFPSLNSVVSFSLQGGPAEKDTSNKLAVCLQTRILNVYRITRSRCEVTYSVELPSLAPAMLCATDVLVFATSTHYLCLDFKTKRINELFARTEKHVRPLITQVSETEFLLSGPGALGIFVDSTGASQRPPVSLSSNLSSLFCQDSLIFAVDDEFVSIHSAKTQEQLQTLVVKNTSTACMSLDGKRLFLTSSQAVRFPQIYTVRSETWDMVARRLILAGCTTEAQDCVQRQYRRLLDLCAERPATSSTAKLLFTARSKRVFTLMGFYFFEFGRLEEAKQFFEKSSLNVCDLLYRYVDLLPRNYTFTPSSDLNVSIAVQAQVENTPISSPNTIFDLAETLASCSKDKDPALCVRKYRIFLLEFLLEHRRSRIFEKHTQFVETALFKLCILLQDYVSANLTSEFSLSTTYDSWEALISSFRNVDVKDLFTFLIEHRAHHAQALLCSWQGDLSTALDIWRRLAFGELDDPSFPGPNFYLNTLVTLLLKPLFFHGDSPSLLRAASPDQLPTAGQPVGSPVHADLVWQHLGSMLTSQQLGMADQLLVQLARLTLWRDVGMTAAGPSNEPPARPSEVGRLLPSFPLSPENLLCRLLPEFPVLAECYLWHRIFDAGDKDAARHSILADLQLDLLLKASEGPAEEFSRYRTRFRETLLSPNELPLDRLFEKVTMSQRQNLLLEEQIILLCRLERHEDALRILLRERRDVGAALRYCDWCVLMHLRLRAAREALMWSGSRTPQRPNDLKV</sequence>
<dbReference type="PANTHER" id="PTHR12894:SF27">
    <property type="entry name" value="TRANSFORMING GROWTH FACTOR-BETA RECEPTOR-ASSOCIATED PROTEIN 1"/>
    <property type="match status" value="1"/>
</dbReference>
<dbReference type="GO" id="GO:0016020">
    <property type="term" value="C:membrane"/>
    <property type="evidence" value="ECO:0007669"/>
    <property type="project" value="TreeGrafter"/>
</dbReference>
<evidence type="ECO:0000313" key="6">
    <source>
        <dbReference type="EMBL" id="JAP61255.1"/>
    </source>
</evidence>
<dbReference type="AlphaFoldDB" id="A0A0V0J738"/>
<protein>
    <recommendedName>
        <fullName evidence="5">CNH domain-containing protein</fullName>
    </recommendedName>
</protein>
<dbReference type="GO" id="GO:0005737">
    <property type="term" value="C:cytoplasm"/>
    <property type="evidence" value="ECO:0007669"/>
    <property type="project" value="UniProtKB-SubCell"/>
</dbReference>
<keyword evidence="3" id="KW-0963">Cytoplasm</keyword>
<keyword evidence="2" id="KW-0813">Transport</keyword>
<feature type="non-terminal residue" evidence="6">
    <location>
        <position position="847"/>
    </location>
</feature>
<proteinExistence type="predicted"/>
<dbReference type="Pfam" id="PF00780">
    <property type="entry name" value="CNH"/>
    <property type="match status" value="1"/>
</dbReference>
<name>A0A0V0J738_SCHSO</name>
<dbReference type="InterPro" id="IPR001180">
    <property type="entry name" value="CNH_dom"/>
</dbReference>
<evidence type="ECO:0000256" key="3">
    <source>
        <dbReference type="ARBA" id="ARBA00022490"/>
    </source>
</evidence>
<dbReference type="SUPFAM" id="SSF50978">
    <property type="entry name" value="WD40 repeat-like"/>
    <property type="match status" value="1"/>
</dbReference>
<organism evidence="6">
    <name type="scientific">Schistocephalus solidus</name>
    <name type="common">Tapeworm</name>
    <dbReference type="NCBI Taxonomy" id="70667"/>
    <lineage>
        <taxon>Eukaryota</taxon>
        <taxon>Metazoa</taxon>
        <taxon>Spiralia</taxon>
        <taxon>Lophotrochozoa</taxon>
        <taxon>Platyhelminthes</taxon>
        <taxon>Cestoda</taxon>
        <taxon>Eucestoda</taxon>
        <taxon>Diphyllobothriidea</taxon>
        <taxon>Diphyllobothriidae</taxon>
        <taxon>Schistocephalus</taxon>
    </lineage>
</organism>
<evidence type="ECO:0000256" key="4">
    <source>
        <dbReference type="ARBA" id="ARBA00022927"/>
    </source>
</evidence>
<dbReference type="EMBL" id="GEEE01001970">
    <property type="protein sequence ID" value="JAP61255.1"/>
    <property type="molecule type" value="Transcribed_RNA"/>
</dbReference>